<gene>
    <name evidence="3" type="ORF">GCM10011322_46030</name>
</gene>
<comment type="caution">
    <text evidence="3">The sequence shown here is derived from an EMBL/GenBank/DDBJ whole genome shotgun (WGS) entry which is preliminary data.</text>
</comment>
<dbReference type="EMBL" id="BMMF01000018">
    <property type="protein sequence ID" value="GGK54010.1"/>
    <property type="molecule type" value="Genomic_DNA"/>
</dbReference>
<feature type="region of interest" description="Disordered" evidence="1">
    <location>
        <begin position="1"/>
        <end position="25"/>
    </location>
</feature>
<proteinExistence type="predicted"/>
<keyword evidence="2" id="KW-0812">Transmembrane</keyword>
<sequence>MAKAGENGEATGREPTPAEREAEAFRKRRRGRSIALAVVLAALVALFYAVTIVKMGPGVLDRPM</sequence>
<keyword evidence="2" id="KW-1133">Transmembrane helix</keyword>
<feature type="compositionally biased region" description="Basic and acidic residues" evidence="1">
    <location>
        <begin position="16"/>
        <end position="25"/>
    </location>
</feature>
<evidence type="ECO:0000313" key="4">
    <source>
        <dbReference type="Proteomes" id="UP000600449"/>
    </source>
</evidence>
<dbReference type="RefSeq" id="WP_188915632.1">
    <property type="nucleotide sequence ID" value="NZ_BMMF01000018.1"/>
</dbReference>
<evidence type="ECO:0008006" key="5">
    <source>
        <dbReference type="Google" id="ProtNLM"/>
    </source>
</evidence>
<organism evidence="3 4">
    <name type="scientific">Salinarimonas ramus</name>
    <dbReference type="NCBI Taxonomy" id="690164"/>
    <lineage>
        <taxon>Bacteria</taxon>
        <taxon>Pseudomonadati</taxon>
        <taxon>Pseudomonadota</taxon>
        <taxon>Alphaproteobacteria</taxon>
        <taxon>Hyphomicrobiales</taxon>
        <taxon>Salinarimonadaceae</taxon>
        <taxon>Salinarimonas</taxon>
    </lineage>
</organism>
<dbReference type="AlphaFoldDB" id="A0A917QJZ5"/>
<feature type="transmembrane region" description="Helical" evidence="2">
    <location>
        <begin position="34"/>
        <end position="55"/>
    </location>
</feature>
<evidence type="ECO:0000313" key="3">
    <source>
        <dbReference type="EMBL" id="GGK54010.1"/>
    </source>
</evidence>
<name>A0A917QJZ5_9HYPH</name>
<keyword evidence="4" id="KW-1185">Reference proteome</keyword>
<accession>A0A917QJZ5</accession>
<dbReference type="Proteomes" id="UP000600449">
    <property type="component" value="Unassembled WGS sequence"/>
</dbReference>
<reference evidence="3 4" key="1">
    <citation type="journal article" date="2014" name="Int. J. Syst. Evol. Microbiol.">
        <title>Complete genome sequence of Corynebacterium casei LMG S-19264T (=DSM 44701T), isolated from a smear-ripened cheese.</title>
        <authorList>
            <consortium name="US DOE Joint Genome Institute (JGI-PGF)"/>
            <person name="Walter F."/>
            <person name="Albersmeier A."/>
            <person name="Kalinowski J."/>
            <person name="Ruckert C."/>
        </authorList>
    </citation>
    <scope>NUCLEOTIDE SEQUENCE [LARGE SCALE GENOMIC DNA]</scope>
    <source>
        <strain evidence="3 4">CGMCC 1.9161</strain>
    </source>
</reference>
<evidence type="ECO:0000256" key="2">
    <source>
        <dbReference type="SAM" id="Phobius"/>
    </source>
</evidence>
<protein>
    <recommendedName>
        <fullName evidence="5">CoxF protein</fullName>
    </recommendedName>
</protein>
<keyword evidence="2" id="KW-0472">Membrane</keyword>
<evidence type="ECO:0000256" key="1">
    <source>
        <dbReference type="SAM" id="MobiDB-lite"/>
    </source>
</evidence>